<keyword evidence="3" id="KW-1185">Reference proteome</keyword>
<protein>
    <recommendedName>
        <fullName evidence="1">Methyltransferase domain-containing protein</fullName>
    </recommendedName>
</protein>
<feature type="domain" description="Methyltransferase" evidence="1">
    <location>
        <begin position="4"/>
        <end position="198"/>
    </location>
</feature>
<name>A0ABD3ND49_9STRA</name>
<sequence>TFQVCNPNRISQQKDCLVYSVGSNGKAEFEKAVMEEIGNHCEIHTFDPVSYNRRNGDFNEALAPYSKFHNWGLGTEDQARKNSMYKTIKKTMAELGHTGKTIDIFKIDCEWCEWFTWREWLTVDMRQILVETHNAPMPNARVSISVNHILCMYPFSKTSWSFFFKDFFFNLHDHGFVIFSKEANYDNGAGCVEYAFIKLSTEFFINSTTYAKTV</sequence>
<dbReference type="InterPro" id="IPR026913">
    <property type="entry name" value="METTL24"/>
</dbReference>
<feature type="non-terminal residue" evidence="2">
    <location>
        <position position="1"/>
    </location>
</feature>
<dbReference type="PANTHER" id="PTHR32026">
    <property type="entry name" value="METHYLTRANSFERASE-LIKE PROTEIN 24"/>
    <property type="match status" value="1"/>
</dbReference>
<dbReference type="AlphaFoldDB" id="A0ABD3ND49"/>
<accession>A0ABD3ND49</accession>
<dbReference type="EMBL" id="JALLAZ020001498">
    <property type="protein sequence ID" value="KAL3773958.1"/>
    <property type="molecule type" value="Genomic_DNA"/>
</dbReference>
<dbReference type="Proteomes" id="UP001530315">
    <property type="component" value="Unassembled WGS sequence"/>
</dbReference>
<reference evidence="2 3" key="1">
    <citation type="submission" date="2024-10" db="EMBL/GenBank/DDBJ databases">
        <title>Updated reference genomes for cyclostephanoid diatoms.</title>
        <authorList>
            <person name="Roberts W.R."/>
            <person name="Alverson A.J."/>
        </authorList>
    </citation>
    <scope>NUCLEOTIDE SEQUENCE [LARGE SCALE GENOMIC DNA]</scope>
    <source>
        <strain evidence="2 3">AJA276-08</strain>
    </source>
</reference>
<dbReference type="Pfam" id="PF13383">
    <property type="entry name" value="Methyltransf_22"/>
    <property type="match status" value="1"/>
</dbReference>
<gene>
    <name evidence="2" type="ORF">ACHAW5_003229</name>
</gene>
<comment type="caution">
    <text evidence="2">The sequence shown here is derived from an EMBL/GenBank/DDBJ whole genome shotgun (WGS) entry which is preliminary data.</text>
</comment>
<organism evidence="2 3">
    <name type="scientific">Stephanodiscus triporus</name>
    <dbReference type="NCBI Taxonomy" id="2934178"/>
    <lineage>
        <taxon>Eukaryota</taxon>
        <taxon>Sar</taxon>
        <taxon>Stramenopiles</taxon>
        <taxon>Ochrophyta</taxon>
        <taxon>Bacillariophyta</taxon>
        <taxon>Coscinodiscophyceae</taxon>
        <taxon>Thalassiosirophycidae</taxon>
        <taxon>Stephanodiscales</taxon>
        <taxon>Stephanodiscaceae</taxon>
        <taxon>Stephanodiscus</taxon>
    </lineage>
</organism>
<dbReference type="PANTHER" id="PTHR32026:SF27">
    <property type="entry name" value="METHYLTRANSFERASE FKBM DOMAIN-CONTAINING PROTEIN-RELATED"/>
    <property type="match status" value="1"/>
</dbReference>
<evidence type="ECO:0000313" key="3">
    <source>
        <dbReference type="Proteomes" id="UP001530315"/>
    </source>
</evidence>
<evidence type="ECO:0000259" key="1">
    <source>
        <dbReference type="Pfam" id="PF13383"/>
    </source>
</evidence>
<proteinExistence type="predicted"/>
<dbReference type="InterPro" id="IPR025714">
    <property type="entry name" value="Methyltranfer_dom"/>
</dbReference>
<evidence type="ECO:0000313" key="2">
    <source>
        <dbReference type="EMBL" id="KAL3773958.1"/>
    </source>
</evidence>